<sequence>EKQVNDKEMSSVRLEMLGLKKDKEKRTGQDAPPLPRQGRRKGKGKGRLTLQSIDEEDNDEVDLPETRSIASLEDGEDPDDRYNGAVSSDGGAGPEFERKSATERITRAADLLQITQGSNEIGQVTRLLAQLADQKKLQQLAAEEHAG</sequence>
<organism evidence="2 3">
    <name type="scientific">Durusdinium trenchii</name>
    <dbReference type="NCBI Taxonomy" id="1381693"/>
    <lineage>
        <taxon>Eukaryota</taxon>
        <taxon>Sar</taxon>
        <taxon>Alveolata</taxon>
        <taxon>Dinophyceae</taxon>
        <taxon>Suessiales</taxon>
        <taxon>Symbiodiniaceae</taxon>
        <taxon>Durusdinium</taxon>
    </lineage>
</organism>
<evidence type="ECO:0000313" key="3">
    <source>
        <dbReference type="Proteomes" id="UP001642484"/>
    </source>
</evidence>
<proteinExistence type="predicted"/>
<feature type="region of interest" description="Disordered" evidence="1">
    <location>
        <begin position="1"/>
        <end position="100"/>
    </location>
</feature>
<feature type="compositionally biased region" description="Acidic residues" evidence="1">
    <location>
        <begin position="53"/>
        <end position="63"/>
    </location>
</feature>
<dbReference type="EMBL" id="CAXAMN010000292">
    <property type="protein sequence ID" value="CAK8987497.1"/>
    <property type="molecule type" value="Genomic_DNA"/>
</dbReference>
<protein>
    <submittedName>
        <fullName evidence="2">Uncharacterized protein</fullName>
    </submittedName>
</protein>
<keyword evidence="3" id="KW-1185">Reference proteome</keyword>
<feature type="compositionally biased region" description="Basic and acidic residues" evidence="1">
    <location>
        <begin position="18"/>
        <end position="28"/>
    </location>
</feature>
<reference evidence="2 3" key="1">
    <citation type="submission" date="2024-02" db="EMBL/GenBank/DDBJ databases">
        <authorList>
            <person name="Chen Y."/>
            <person name="Shah S."/>
            <person name="Dougan E. K."/>
            <person name="Thang M."/>
            <person name="Chan C."/>
        </authorList>
    </citation>
    <scope>NUCLEOTIDE SEQUENCE [LARGE SCALE GENOMIC DNA]</scope>
</reference>
<accession>A0ABP0HC97</accession>
<evidence type="ECO:0000313" key="2">
    <source>
        <dbReference type="EMBL" id="CAK8987497.1"/>
    </source>
</evidence>
<gene>
    <name evidence="2" type="ORF">CCMP2556_LOCUS888</name>
</gene>
<evidence type="ECO:0000256" key="1">
    <source>
        <dbReference type="SAM" id="MobiDB-lite"/>
    </source>
</evidence>
<feature type="non-terminal residue" evidence="2">
    <location>
        <position position="147"/>
    </location>
</feature>
<dbReference type="Proteomes" id="UP001642484">
    <property type="component" value="Unassembled WGS sequence"/>
</dbReference>
<comment type="caution">
    <text evidence="2">The sequence shown here is derived from an EMBL/GenBank/DDBJ whole genome shotgun (WGS) entry which is preliminary data.</text>
</comment>
<feature type="compositionally biased region" description="Basic and acidic residues" evidence="1">
    <location>
        <begin position="1"/>
        <end position="10"/>
    </location>
</feature>
<name>A0ABP0HC97_9DINO</name>
<feature type="non-terminal residue" evidence="2">
    <location>
        <position position="1"/>
    </location>
</feature>
<feature type="compositionally biased region" description="Basic residues" evidence="1">
    <location>
        <begin position="37"/>
        <end position="46"/>
    </location>
</feature>